<dbReference type="InterPro" id="IPR025178">
    <property type="entry name" value="Lnb_N"/>
</dbReference>
<comment type="caution">
    <text evidence="4">The sequence shown here is derived from an EMBL/GenBank/DDBJ whole genome shotgun (WGS) entry which is preliminary data.</text>
</comment>
<keyword evidence="1" id="KW-0812">Transmembrane</keyword>
<feature type="domain" description="Lnb N-terminal periplasmic" evidence="2">
    <location>
        <begin position="5"/>
        <end position="143"/>
    </location>
</feature>
<evidence type="ECO:0000259" key="2">
    <source>
        <dbReference type="Pfam" id="PF13387"/>
    </source>
</evidence>
<evidence type="ECO:0000313" key="5">
    <source>
        <dbReference type="Proteomes" id="UP000825483"/>
    </source>
</evidence>
<dbReference type="AlphaFoldDB" id="A0A9R1C8L0"/>
<feature type="transmembrane region" description="Helical" evidence="1">
    <location>
        <begin position="289"/>
        <end position="307"/>
    </location>
</feature>
<feature type="transmembrane region" description="Helical" evidence="1">
    <location>
        <begin position="233"/>
        <end position="252"/>
    </location>
</feature>
<organism evidence="4 5">
    <name type="scientific">Prevotella lacticifex</name>
    <dbReference type="NCBI Taxonomy" id="2854755"/>
    <lineage>
        <taxon>Bacteria</taxon>
        <taxon>Pseudomonadati</taxon>
        <taxon>Bacteroidota</taxon>
        <taxon>Bacteroidia</taxon>
        <taxon>Bacteroidales</taxon>
        <taxon>Prevotellaceae</taxon>
        <taxon>Prevotella</taxon>
    </lineage>
</organism>
<proteinExistence type="predicted"/>
<sequence length="370" mass="42055">MAFDVDNDSIDISLLTCGPGSEVWSEFGHTAVRIHDITTGADVAVNYGMFSSNTPHFIPKFILGLTDYWVDVTPFDEFLAEYTYEGRSVIEQRLNITPSDKAAIIKAIDSNIRPENKVYRYNFFYDNCTTRARDIIVGNLSGKVSYPPAEGDTCTYRAMLHRWTKDYPWTQFGEDLLLGIGADRPTTKAQQQFLPDNLRADFDRTVYNGHPLVVSSQMILMAQPHDNGGGFPLTPLDMAMILFVVTIALEIAEHRKKKIFWGIDVFYMLLTGLAGLIITTMIFSEHPTVRVNLLILILNPLPLVALIPAVRKTIAHSRCHWWTVWEILTVAFIIGGFFQHYPSGMIVLAFILLTRPLMHHYFEKKIYINK</sequence>
<dbReference type="EMBL" id="BPUB01000001">
    <property type="protein sequence ID" value="GJG58032.1"/>
    <property type="molecule type" value="Genomic_DNA"/>
</dbReference>
<evidence type="ECO:0000259" key="3">
    <source>
        <dbReference type="Pfam" id="PF25221"/>
    </source>
</evidence>
<feature type="transmembrane region" description="Helical" evidence="1">
    <location>
        <begin position="259"/>
        <end position="283"/>
    </location>
</feature>
<evidence type="ECO:0000313" key="4">
    <source>
        <dbReference type="EMBL" id="GJG58032.1"/>
    </source>
</evidence>
<accession>A0A9R1C8L0</accession>
<keyword evidence="1" id="KW-0472">Membrane</keyword>
<reference evidence="4" key="1">
    <citation type="journal article" date="2022" name="Int. J. Syst. Evol. Microbiol.">
        <title>Prevotella lacticifex sp. nov., isolated from the rumen of cows.</title>
        <authorList>
            <person name="Shinkai T."/>
            <person name="Ikeyama N."/>
            <person name="Kumagai M."/>
            <person name="Ohmori H."/>
            <person name="Sakamoto M."/>
            <person name="Ohkuma M."/>
            <person name="Mitsumori M."/>
        </authorList>
    </citation>
    <scope>NUCLEOTIDE SEQUENCE</scope>
    <source>
        <strain evidence="4">R5076</strain>
    </source>
</reference>
<keyword evidence="1" id="KW-1133">Transmembrane helix</keyword>
<feature type="domain" description="Lnb-like transmembrane" evidence="3">
    <location>
        <begin position="233"/>
        <end position="364"/>
    </location>
</feature>
<dbReference type="Pfam" id="PF25221">
    <property type="entry name" value="5TMH_Lnb"/>
    <property type="match status" value="1"/>
</dbReference>
<name>A0A9R1C8L0_9BACT</name>
<evidence type="ECO:0000256" key="1">
    <source>
        <dbReference type="SAM" id="Phobius"/>
    </source>
</evidence>
<keyword evidence="5" id="KW-1185">Reference proteome</keyword>
<dbReference type="Proteomes" id="UP000825483">
    <property type="component" value="Unassembled WGS sequence"/>
</dbReference>
<dbReference type="Pfam" id="PF13387">
    <property type="entry name" value="Lnb_N"/>
    <property type="match status" value="1"/>
</dbReference>
<gene>
    <name evidence="4" type="ORF">PRLR5076_08830</name>
</gene>
<protein>
    <submittedName>
        <fullName evidence="4">Membrane protein</fullName>
    </submittedName>
</protein>
<dbReference type="InterPro" id="IPR057436">
    <property type="entry name" value="5TMH_Lnb"/>
</dbReference>